<dbReference type="Proteomes" id="UP000004217">
    <property type="component" value="Unassembled WGS sequence"/>
</dbReference>
<evidence type="ECO:0000256" key="1">
    <source>
        <dbReference type="ARBA" id="ARBA00010641"/>
    </source>
</evidence>
<keyword evidence="8" id="KW-1185">Reference proteome</keyword>
<dbReference type="RefSeq" id="WP_007496028.1">
    <property type="nucleotide sequence ID" value="NZ_AGBF01000044.1"/>
</dbReference>
<dbReference type="InterPro" id="IPR013249">
    <property type="entry name" value="RNA_pol_sigma70_r4_t2"/>
</dbReference>
<dbReference type="InterPro" id="IPR039425">
    <property type="entry name" value="RNA_pol_sigma-70-like"/>
</dbReference>
<dbReference type="PANTHER" id="PTHR43133">
    <property type="entry name" value="RNA POLYMERASE ECF-TYPE SIGMA FACTO"/>
    <property type="match status" value="1"/>
</dbReference>
<evidence type="ECO:0000256" key="3">
    <source>
        <dbReference type="ARBA" id="ARBA00023082"/>
    </source>
</evidence>
<dbReference type="InterPro" id="IPR014284">
    <property type="entry name" value="RNA_pol_sigma-70_dom"/>
</dbReference>
<dbReference type="Pfam" id="PF04542">
    <property type="entry name" value="Sigma70_r2"/>
    <property type="match status" value="1"/>
</dbReference>
<reference evidence="7 8" key="1">
    <citation type="submission" date="2011-08" db="EMBL/GenBank/DDBJ databases">
        <authorList>
            <person name="Lin Y."/>
            <person name="Hao X."/>
            <person name="Johnstone L."/>
            <person name="Miller S.J."/>
            <person name="Wei G."/>
            <person name="Rensing C."/>
        </authorList>
    </citation>
    <scope>NUCLEOTIDE SEQUENCE [LARGE SCALE GENOMIC DNA]</scope>
    <source>
        <strain evidence="7 8">K42</strain>
    </source>
</reference>
<dbReference type="InterPro" id="IPR007627">
    <property type="entry name" value="RNA_pol_sigma70_r2"/>
</dbReference>
<dbReference type="AlphaFoldDB" id="G2GCD4"/>
<dbReference type="Pfam" id="PF08281">
    <property type="entry name" value="Sigma70_r4_2"/>
    <property type="match status" value="1"/>
</dbReference>
<dbReference type="EMBL" id="AGBF01000044">
    <property type="protein sequence ID" value="EGX58823.1"/>
    <property type="molecule type" value="Genomic_DNA"/>
</dbReference>
<dbReference type="GO" id="GO:0016987">
    <property type="term" value="F:sigma factor activity"/>
    <property type="evidence" value="ECO:0007669"/>
    <property type="project" value="UniProtKB-KW"/>
</dbReference>
<dbReference type="SUPFAM" id="SSF88659">
    <property type="entry name" value="Sigma3 and sigma4 domains of RNA polymerase sigma factors"/>
    <property type="match status" value="1"/>
</dbReference>
<dbReference type="PANTHER" id="PTHR43133:SF25">
    <property type="entry name" value="RNA POLYMERASE SIGMA FACTOR RFAY-RELATED"/>
    <property type="match status" value="1"/>
</dbReference>
<dbReference type="GO" id="GO:0003677">
    <property type="term" value="F:DNA binding"/>
    <property type="evidence" value="ECO:0007669"/>
    <property type="project" value="InterPro"/>
</dbReference>
<name>G2GCD4_9ACTN</name>
<dbReference type="SMART" id="SM00421">
    <property type="entry name" value="HTH_LUXR"/>
    <property type="match status" value="1"/>
</dbReference>
<organism evidence="7 8">
    <name type="scientific">Streptomyces zinciresistens K42</name>
    <dbReference type="NCBI Taxonomy" id="700597"/>
    <lineage>
        <taxon>Bacteria</taxon>
        <taxon>Bacillati</taxon>
        <taxon>Actinomycetota</taxon>
        <taxon>Actinomycetes</taxon>
        <taxon>Kitasatosporales</taxon>
        <taxon>Streptomycetaceae</taxon>
        <taxon>Streptomyces</taxon>
    </lineage>
</organism>
<sequence>MRSRIRDGDPAAFEELFDACARAVYNHAFRLTADWSVAEDVMSETFLAVWRMRKRVDADGGSLRPWLLGVATNVARNHLRSNRRYRAAAAAAAADADRGALEVADIGGRVAGQVDDRHRLAATVRALASLKRREREVLVLCLWEGLAYADAAAALGVPVGTVRSRLSRARRRLASLADAELAARAGTGRMPPRAARKSSGKREPGAPGRQVRGDRAAAVRSAREGNR</sequence>
<dbReference type="Gene3D" id="1.10.10.10">
    <property type="entry name" value="Winged helix-like DNA-binding domain superfamily/Winged helix DNA-binding domain"/>
    <property type="match status" value="1"/>
</dbReference>
<dbReference type="Gene3D" id="1.10.1740.10">
    <property type="match status" value="1"/>
</dbReference>
<accession>G2GCD4</accession>
<comment type="caution">
    <text evidence="7">The sequence shown here is derived from an EMBL/GenBank/DDBJ whole genome shotgun (WGS) entry which is preliminary data.</text>
</comment>
<comment type="similarity">
    <text evidence="1">Belongs to the sigma-70 factor family. ECF subfamily.</text>
</comment>
<evidence type="ECO:0000313" key="7">
    <source>
        <dbReference type="EMBL" id="EGX58823.1"/>
    </source>
</evidence>
<evidence type="ECO:0000256" key="5">
    <source>
        <dbReference type="SAM" id="MobiDB-lite"/>
    </source>
</evidence>
<dbReference type="InterPro" id="IPR000792">
    <property type="entry name" value="Tscrpt_reg_LuxR_C"/>
</dbReference>
<feature type="domain" description="HTH luxR-type" evidence="6">
    <location>
        <begin position="127"/>
        <end position="185"/>
    </location>
</feature>
<evidence type="ECO:0000313" key="8">
    <source>
        <dbReference type="Proteomes" id="UP000004217"/>
    </source>
</evidence>
<proteinExistence type="inferred from homology"/>
<keyword evidence="2" id="KW-0805">Transcription regulation</keyword>
<evidence type="ECO:0000256" key="2">
    <source>
        <dbReference type="ARBA" id="ARBA00023015"/>
    </source>
</evidence>
<dbReference type="InterPro" id="IPR013325">
    <property type="entry name" value="RNA_pol_sigma_r2"/>
</dbReference>
<dbReference type="GO" id="GO:0006352">
    <property type="term" value="P:DNA-templated transcription initiation"/>
    <property type="evidence" value="ECO:0007669"/>
    <property type="project" value="InterPro"/>
</dbReference>
<feature type="region of interest" description="Disordered" evidence="5">
    <location>
        <begin position="184"/>
        <end position="227"/>
    </location>
</feature>
<dbReference type="InterPro" id="IPR013324">
    <property type="entry name" value="RNA_pol_sigma_r3/r4-like"/>
</dbReference>
<gene>
    <name evidence="7" type="ORF">SZN_15793</name>
</gene>
<dbReference type="SUPFAM" id="SSF88946">
    <property type="entry name" value="Sigma2 domain of RNA polymerase sigma factors"/>
    <property type="match status" value="1"/>
</dbReference>
<keyword evidence="4" id="KW-0804">Transcription</keyword>
<evidence type="ECO:0000259" key="6">
    <source>
        <dbReference type="SMART" id="SM00421"/>
    </source>
</evidence>
<protein>
    <submittedName>
        <fullName evidence="7">Sigma factor</fullName>
    </submittedName>
</protein>
<feature type="compositionally biased region" description="Basic and acidic residues" evidence="5">
    <location>
        <begin position="211"/>
        <end position="227"/>
    </location>
</feature>
<dbReference type="PATRIC" id="fig|700597.3.peg.3091"/>
<keyword evidence="3" id="KW-0731">Sigma factor</keyword>
<evidence type="ECO:0000256" key="4">
    <source>
        <dbReference type="ARBA" id="ARBA00023163"/>
    </source>
</evidence>
<dbReference type="InterPro" id="IPR036388">
    <property type="entry name" value="WH-like_DNA-bd_sf"/>
</dbReference>
<dbReference type="NCBIfam" id="TIGR02937">
    <property type="entry name" value="sigma70-ECF"/>
    <property type="match status" value="1"/>
</dbReference>